<dbReference type="Proteomes" id="UP001304534">
    <property type="component" value="Chromosome"/>
</dbReference>
<reference evidence="1 2" key="1">
    <citation type="submission" date="2022-08" db="EMBL/GenBank/DDBJ databases">
        <title>Whole genome sequencing-based tracing of a 2022 introduction and outbreak of Xanthomonas hortorum pv. pelargonii.</title>
        <authorList>
            <person name="Iruegas-Bocardo F."/>
            <person name="Weisberg A.K."/>
            <person name="Riutta E.R."/>
            <person name="Kilday K."/>
            <person name="Bonkowski J.C."/>
            <person name="Creswell T."/>
            <person name="Daughtrey M.L."/>
            <person name="Rane K."/>
            <person name="Grunwald N.J."/>
            <person name="Chang J.H."/>
            <person name="Putnam M.L."/>
        </authorList>
    </citation>
    <scope>NUCLEOTIDE SEQUENCE [LARGE SCALE GENOMIC DNA]</scope>
    <source>
        <strain evidence="1 2">22-325</strain>
    </source>
</reference>
<dbReference type="RefSeq" id="WP_115561431.1">
    <property type="nucleotide sequence ID" value="NZ_CP103837.1"/>
</dbReference>
<dbReference type="GeneID" id="95582487"/>
<name>A0ABZ0DDL1_9XANT</name>
<evidence type="ECO:0000313" key="2">
    <source>
        <dbReference type="Proteomes" id="UP001304534"/>
    </source>
</evidence>
<organism evidence="1 2">
    <name type="scientific">Xanthomonas dyei</name>
    <dbReference type="NCBI Taxonomy" id="743699"/>
    <lineage>
        <taxon>Bacteria</taxon>
        <taxon>Pseudomonadati</taxon>
        <taxon>Pseudomonadota</taxon>
        <taxon>Gammaproteobacteria</taxon>
        <taxon>Lysobacterales</taxon>
        <taxon>Lysobacteraceae</taxon>
        <taxon>Xanthomonas</taxon>
    </lineage>
</organism>
<proteinExistence type="predicted"/>
<gene>
    <name evidence="1" type="ORF">NYR99_01415</name>
</gene>
<protein>
    <submittedName>
        <fullName evidence="1">Uncharacterized protein</fullName>
    </submittedName>
</protein>
<dbReference type="EMBL" id="CP103840">
    <property type="protein sequence ID" value="WOB26702.1"/>
    <property type="molecule type" value="Genomic_DNA"/>
</dbReference>
<sequence>MTATQEQLFAFALYEIRCLLAGHLGSQNESPLSIRAAAHLAYAMHNEAETVLRGGVFDPDSVVVRLGVVDKMLGTDFQRRLAEATRDDA</sequence>
<evidence type="ECO:0000313" key="1">
    <source>
        <dbReference type="EMBL" id="WOB26702.1"/>
    </source>
</evidence>
<accession>A0ABZ0DDL1</accession>
<keyword evidence="2" id="KW-1185">Reference proteome</keyword>